<protein>
    <submittedName>
        <fullName evidence="8">IAA-amino acid hydrolase ILR1-like 6</fullName>
    </submittedName>
</protein>
<dbReference type="InterPro" id="IPR044757">
    <property type="entry name" value="ILR1-like_Hyd"/>
</dbReference>
<feature type="signal peptide" evidence="5">
    <location>
        <begin position="1"/>
        <end position="26"/>
    </location>
</feature>
<evidence type="ECO:0000256" key="3">
    <source>
        <dbReference type="ARBA" id="ARBA00022801"/>
    </source>
</evidence>
<evidence type="ECO:0000313" key="7">
    <source>
        <dbReference type="Proteomes" id="UP000827889"/>
    </source>
</evidence>
<evidence type="ECO:0000313" key="8">
    <source>
        <dbReference type="RefSeq" id="XP_030523403.1"/>
    </source>
</evidence>
<dbReference type="FunFam" id="3.30.70.360:FF:000001">
    <property type="entry name" value="N-acetyldiaminopimelate deacetylase"/>
    <property type="match status" value="1"/>
</dbReference>
<keyword evidence="7" id="KW-1185">Reference proteome</keyword>
<dbReference type="PANTHER" id="PTHR11014">
    <property type="entry name" value="PEPTIDASE M20 FAMILY MEMBER"/>
    <property type="match status" value="1"/>
</dbReference>
<dbReference type="AlphaFoldDB" id="A0A8B8NN51"/>
<dbReference type="OrthoDB" id="6119954at2759"/>
<dbReference type="InterPro" id="IPR036264">
    <property type="entry name" value="Bact_exopeptidase_dim_dom"/>
</dbReference>
<dbReference type="GO" id="GO:0009694">
    <property type="term" value="P:jasmonic acid metabolic process"/>
    <property type="evidence" value="ECO:0007669"/>
    <property type="project" value="TreeGrafter"/>
</dbReference>
<evidence type="ECO:0000256" key="5">
    <source>
        <dbReference type="SAM" id="SignalP"/>
    </source>
</evidence>
<dbReference type="Gene3D" id="3.30.70.360">
    <property type="match status" value="1"/>
</dbReference>
<dbReference type="InterPro" id="IPR002933">
    <property type="entry name" value="Peptidase_M20"/>
</dbReference>
<dbReference type="Proteomes" id="UP000827889">
    <property type="component" value="Chromosome 2"/>
</dbReference>
<evidence type="ECO:0000256" key="1">
    <source>
        <dbReference type="ARBA" id="ARBA00006153"/>
    </source>
</evidence>
<dbReference type="InterPro" id="IPR011650">
    <property type="entry name" value="Peptidase_M20_dimer"/>
</dbReference>
<dbReference type="Gene3D" id="3.40.630.10">
    <property type="entry name" value="Zn peptidases"/>
    <property type="match status" value="1"/>
</dbReference>
<sequence>MDSSASNAFAILFFAITTLTPQLGSTAPLKQTVDYAFFEKPGRVACASSAASSHQNRTTCLAGQAESAAAQATREEASYECGMEWSEACSESVMRAAREPEMARWLRSVRRRIHERPELAFEEHETSRLVRGELERMGIEYRHPLAKTGVRAWVGTGGPPFVAIRADMDALPIQEAVEWEHKSKVAGKMHACGHDAHVAMLLGAAKILKSREHFLKGTVVFLFQPAEEAGNGAKRMIGDGALENVEAIFALHVSHEHPTGVIGSRPGPLLAGCGFFKATIARNAAGAGNPRRSVDPVLAASAAVISLQGIVSREANPLDSQVVSVTSFNGGSDLNTVPESVVLGGTFRAFSNTSFYQVMRRIEEVIVEQAGVFRCEAAVDFFAEEDMIYLPTVNEDRMYEHVRKVGADLVGRGNFRVVQPMMGAEDFSFYSQVVPAAFFYIGIRNEALGSTHTGHSPYFMVDEEVLPVGAAAHAAIAERYLIEHG</sequence>
<name>A0A8B8NN51_9MYRT</name>
<dbReference type="Pfam" id="PF07687">
    <property type="entry name" value="M20_dimer"/>
    <property type="match status" value="1"/>
</dbReference>
<dbReference type="GO" id="GO:0009850">
    <property type="term" value="P:auxin metabolic process"/>
    <property type="evidence" value="ECO:0007669"/>
    <property type="project" value="InterPro"/>
</dbReference>
<gene>
    <name evidence="8" type="primary">LOC115736045</name>
</gene>
<dbReference type="PANTHER" id="PTHR11014:SF62">
    <property type="entry name" value="IAA-AMINO ACID HYDROLASE ILR1-LIKE 6"/>
    <property type="match status" value="1"/>
</dbReference>
<evidence type="ECO:0000256" key="2">
    <source>
        <dbReference type="ARBA" id="ARBA00022729"/>
    </source>
</evidence>
<evidence type="ECO:0000256" key="4">
    <source>
        <dbReference type="ARBA" id="ARBA00023211"/>
    </source>
</evidence>
<dbReference type="KEGG" id="rarg:115736045"/>
<keyword evidence="3" id="KW-0378">Hydrolase</keyword>
<feature type="domain" description="Peptidase M20 dimerisation" evidence="6">
    <location>
        <begin position="276"/>
        <end position="369"/>
    </location>
</feature>
<dbReference type="InterPro" id="IPR017439">
    <property type="entry name" value="Amidohydrolase"/>
</dbReference>
<feature type="chain" id="PRO_5034907692" evidence="5">
    <location>
        <begin position="27"/>
        <end position="485"/>
    </location>
</feature>
<dbReference type="GO" id="GO:0016787">
    <property type="term" value="F:hydrolase activity"/>
    <property type="evidence" value="ECO:0007669"/>
    <property type="project" value="UniProtKB-KW"/>
</dbReference>
<dbReference type="RefSeq" id="XP_030523403.1">
    <property type="nucleotide sequence ID" value="XM_030667543.2"/>
</dbReference>
<keyword evidence="4" id="KW-0464">Manganese</keyword>
<comment type="similarity">
    <text evidence="1">Belongs to the peptidase M20 family.</text>
</comment>
<reference evidence="7" key="1">
    <citation type="submission" date="2025-05" db="UniProtKB">
        <authorList>
            <consortium name="RefSeq"/>
        </authorList>
    </citation>
    <scope>NUCLEOTIDE SEQUENCE [LARGE SCALE GENOMIC DNA]</scope>
</reference>
<proteinExistence type="inferred from homology"/>
<dbReference type="GeneID" id="115736045"/>
<dbReference type="Pfam" id="PF01546">
    <property type="entry name" value="Peptidase_M20"/>
    <property type="match status" value="1"/>
</dbReference>
<accession>A0A8B8NN51</accession>
<keyword evidence="2 5" id="KW-0732">Signal</keyword>
<dbReference type="SUPFAM" id="SSF55031">
    <property type="entry name" value="Bacterial exopeptidase dimerisation domain"/>
    <property type="match status" value="1"/>
</dbReference>
<evidence type="ECO:0000259" key="6">
    <source>
        <dbReference type="Pfam" id="PF07687"/>
    </source>
</evidence>
<dbReference type="SUPFAM" id="SSF53187">
    <property type="entry name" value="Zn-dependent exopeptidases"/>
    <property type="match status" value="1"/>
</dbReference>
<dbReference type="NCBIfam" id="TIGR01891">
    <property type="entry name" value="amidohydrolases"/>
    <property type="match status" value="1"/>
</dbReference>
<organism evidence="7 8">
    <name type="scientific">Rhodamnia argentea</name>
    <dbReference type="NCBI Taxonomy" id="178133"/>
    <lineage>
        <taxon>Eukaryota</taxon>
        <taxon>Viridiplantae</taxon>
        <taxon>Streptophyta</taxon>
        <taxon>Embryophyta</taxon>
        <taxon>Tracheophyta</taxon>
        <taxon>Spermatophyta</taxon>
        <taxon>Magnoliopsida</taxon>
        <taxon>eudicotyledons</taxon>
        <taxon>Gunneridae</taxon>
        <taxon>Pentapetalae</taxon>
        <taxon>rosids</taxon>
        <taxon>malvids</taxon>
        <taxon>Myrtales</taxon>
        <taxon>Myrtaceae</taxon>
        <taxon>Myrtoideae</taxon>
        <taxon>Myrteae</taxon>
        <taxon>Australasian group</taxon>
        <taxon>Rhodamnia</taxon>
    </lineage>
</organism>
<reference evidence="8" key="2">
    <citation type="submission" date="2025-08" db="UniProtKB">
        <authorList>
            <consortium name="RefSeq"/>
        </authorList>
    </citation>
    <scope>IDENTIFICATION</scope>
    <source>
        <tissue evidence="8">Leaf</tissue>
    </source>
</reference>
<dbReference type="CDD" id="cd08017">
    <property type="entry name" value="M20_IAA_Hyd"/>
    <property type="match status" value="1"/>
</dbReference>